<dbReference type="EMBL" id="CM000880">
    <property type="protein sequence ID" value="PNT77907.1"/>
    <property type="molecule type" value="Genomic_DNA"/>
</dbReference>
<accession>A0A2K2DUF0</accession>
<feature type="compositionally biased region" description="Basic residues" evidence="1">
    <location>
        <begin position="10"/>
        <end position="20"/>
    </location>
</feature>
<evidence type="ECO:0000313" key="2">
    <source>
        <dbReference type="EMBL" id="PNT77907.1"/>
    </source>
</evidence>
<dbReference type="Gramene" id="PNT77907">
    <property type="protein sequence ID" value="PNT77907"/>
    <property type="gene ID" value="BRADI_1g70265v3"/>
</dbReference>
<protein>
    <submittedName>
        <fullName evidence="2 3">Uncharacterized protein</fullName>
    </submittedName>
</protein>
<reference evidence="2 3" key="1">
    <citation type="journal article" date="2010" name="Nature">
        <title>Genome sequencing and analysis of the model grass Brachypodium distachyon.</title>
        <authorList>
            <consortium name="International Brachypodium Initiative"/>
        </authorList>
    </citation>
    <scope>NUCLEOTIDE SEQUENCE [LARGE SCALE GENOMIC DNA]</scope>
    <source>
        <strain evidence="2 3">Bd21</strain>
    </source>
</reference>
<gene>
    <name evidence="2" type="ORF">BRADI_1g70265v3</name>
</gene>
<feature type="non-terminal residue" evidence="2">
    <location>
        <position position="1"/>
    </location>
</feature>
<name>A0A2K2DUF0_BRADI</name>
<dbReference type="InParanoid" id="A0A2K2DUF0"/>
<keyword evidence="4" id="KW-1185">Reference proteome</keyword>
<feature type="region of interest" description="Disordered" evidence="1">
    <location>
        <begin position="1"/>
        <end position="55"/>
    </location>
</feature>
<dbReference type="Proteomes" id="UP000008810">
    <property type="component" value="Chromosome 1"/>
</dbReference>
<evidence type="ECO:0000256" key="1">
    <source>
        <dbReference type="SAM" id="MobiDB-lite"/>
    </source>
</evidence>
<reference evidence="3" key="3">
    <citation type="submission" date="2018-08" db="UniProtKB">
        <authorList>
            <consortium name="EnsemblPlants"/>
        </authorList>
    </citation>
    <scope>IDENTIFICATION</scope>
    <source>
        <strain evidence="3">cv. Bd21</strain>
    </source>
</reference>
<dbReference type="AlphaFoldDB" id="A0A2K2DUF0"/>
<dbReference type="EnsemblPlants" id="PNT77907">
    <property type="protein sequence ID" value="PNT77907"/>
    <property type="gene ID" value="BRADI_1g70265v3"/>
</dbReference>
<organism evidence="2">
    <name type="scientific">Brachypodium distachyon</name>
    <name type="common">Purple false brome</name>
    <name type="synonym">Trachynia distachya</name>
    <dbReference type="NCBI Taxonomy" id="15368"/>
    <lineage>
        <taxon>Eukaryota</taxon>
        <taxon>Viridiplantae</taxon>
        <taxon>Streptophyta</taxon>
        <taxon>Embryophyta</taxon>
        <taxon>Tracheophyta</taxon>
        <taxon>Spermatophyta</taxon>
        <taxon>Magnoliopsida</taxon>
        <taxon>Liliopsida</taxon>
        <taxon>Poales</taxon>
        <taxon>Poaceae</taxon>
        <taxon>BOP clade</taxon>
        <taxon>Pooideae</taxon>
        <taxon>Stipodae</taxon>
        <taxon>Brachypodieae</taxon>
        <taxon>Brachypodium</taxon>
    </lineage>
</organism>
<dbReference type="PANTHER" id="PTHR34194:SF31">
    <property type="entry name" value="OS04G0221000 PROTEIN"/>
    <property type="match status" value="1"/>
</dbReference>
<dbReference type="STRING" id="15368.A0A2K2DUF0"/>
<dbReference type="PANTHER" id="PTHR34194">
    <property type="entry name" value="F14J8.16 PROTEIN"/>
    <property type="match status" value="1"/>
</dbReference>
<reference evidence="2" key="2">
    <citation type="submission" date="2017-06" db="EMBL/GenBank/DDBJ databases">
        <title>WGS assembly of Brachypodium distachyon.</title>
        <authorList>
            <consortium name="The International Brachypodium Initiative"/>
            <person name="Lucas S."/>
            <person name="Harmon-Smith M."/>
            <person name="Lail K."/>
            <person name="Tice H."/>
            <person name="Grimwood J."/>
            <person name="Bruce D."/>
            <person name="Barry K."/>
            <person name="Shu S."/>
            <person name="Lindquist E."/>
            <person name="Wang M."/>
            <person name="Pitluck S."/>
            <person name="Vogel J.P."/>
            <person name="Garvin D.F."/>
            <person name="Mockler T.C."/>
            <person name="Schmutz J."/>
            <person name="Rokhsar D."/>
            <person name="Bevan M.W."/>
        </authorList>
    </citation>
    <scope>NUCLEOTIDE SEQUENCE</scope>
    <source>
        <strain evidence="2">Bd21</strain>
    </source>
</reference>
<evidence type="ECO:0000313" key="4">
    <source>
        <dbReference type="Proteomes" id="UP000008810"/>
    </source>
</evidence>
<evidence type="ECO:0000313" key="3">
    <source>
        <dbReference type="EnsemblPlants" id="PNT77907"/>
    </source>
</evidence>
<dbReference type="OrthoDB" id="688750at2759"/>
<dbReference type="ExpressionAtlas" id="A0A2K2DUF0">
    <property type="expression patterns" value="baseline and differential"/>
</dbReference>
<sequence length="218" mass="25055">VEEDEEKKANPARKKKKKKKASGEEDGAGSGKKVKVEEVLEEEDKLPNELAVETLDTELPKEPAVETLNTDAVARENNSNSGNGVDGEPHVAPGLHVWLTHIMSRPESDFKNRLMHVLGKPFSQEEYDKLVGWATIRTPTMKERWTLQGVKFYLSAHEVNKSYFDRYPDLEEQVKSTSYPNQLALLRGFSFWLKNLSHEDQFRPWRDDFLQYNVVPIE</sequence>
<proteinExistence type="predicted"/>